<protein>
    <submittedName>
        <fullName evidence="2">Nucleotidyltransferase family protein</fullName>
    </submittedName>
</protein>
<dbReference type="PANTHER" id="PTHR43777:SF1">
    <property type="entry name" value="MOLYBDENUM COFACTOR CYTIDYLYLTRANSFERASE"/>
    <property type="match status" value="1"/>
</dbReference>
<keyword evidence="3" id="KW-1185">Reference proteome</keyword>
<gene>
    <name evidence="2" type="ORF">D0X99_09455</name>
</gene>
<dbReference type="OrthoDB" id="9779263at2"/>
<dbReference type="Gene3D" id="3.90.550.10">
    <property type="entry name" value="Spore Coat Polysaccharide Biosynthesis Protein SpsA, Chain A"/>
    <property type="match status" value="1"/>
</dbReference>
<dbReference type="SUPFAM" id="SSF53448">
    <property type="entry name" value="Nucleotide-diphospho-sugar transferases"/>
    <property type="match status" value="1"/>
</dbReference>
<sequence>MKTGIILLAAGSSSRLGRPKQLIEFQGKKLIQKAIDEAQKSKADTLVVVLGWNPELVKSGFDSEKIPHVINENWQEGMATSMQAGLRFLLEKEQPDQVILMLVDQPFVDVGLLDQLISLKGKSGKGIVACSYSDTLGVPVIFDQTYFKEMLELKVSEGAKKVILRNADDVFELDFPQGAVDLDTEEDLKRLKDLEIPE</sequence>
<organism evidence="2 3">
    <name type="scientific">Algoriphagus lacus</name>
    <dbReference type="NCBI Taxonomy" id="2056311"/>
    <lineage>
        <taxon>Bacteria</taxon>
        <taxon>Pseudomonadati</taxon>
        <taxon>Bacteroidota</taxon>
        <taxon>Cytophagia</taxon>
        <taxon>Cytophagales</taxon>
        <taxon>Cyclobacteriaceae</taxon>
        <taxon>Algoriphagus</taxon>
    </lineage>
</organism>
<reference evidence="2 3" key="1">
    <citation type="submission" date="2018-09" db="EMBL/GenBank/DDBJ databases">
        <authorList>
            <person name="Wang X."/>
            <person name="Du Z."/>
        </authorList>
    </citation>
    <scope>NUCLEOTIDE SEQUENCE [LARGE SCALE GENOMIC DNA]</scope>
    <source>
        <strain evidence="2 3">N3</strain>
    </source>
</reference>
<dbReference type="AlphaFoldDB" id="A0A418PRT7"/>
<keyword evidence="2" id="KW-0808">Transferase</keyword>
<dbReference type="Proteomes" id="UP000283522">
    <property type="component" value="Unassembled WGS sequence"/>
</dbReference>
<dbReference type="Pfam" id="PF12804">
    <property type="entry name" value="NTP_transf_3"/>
    <property type="match status" value="1"/>
</dbReference>
<dbReference type="PANTHER" id="PTHR43777">
    <property type="entry name" value="MOLYBDENUM COFACTOR CYTIDYLYLTRANSFERASE"/>
    <property type="match status" value="1"/>
</dbReference>
<dbReference type="RefSeq" id="WP_119477519.1">
    <property type="nucleotide sequence ID" value="NZ_QXML01000004.1"/>
</dbReference>
<feature type="domain" description="MobA-like NTP transferase" evidence="1">
    <location>
        <begin position="6"/>
        <end position="166"/>
    </location>
</feature>
<comment type="caution">
    <text evidence="2">The sequence shown here is derived from an EMBL/GenBank/DDBJ whole genome shotgun (WGS) entry which is preliminary data.</text>
</comment>
<evidence type="ECO:0000313" key="2">
    <source>
        <dbReference type="EMBL" id="RIW15647.1"/>
    </source>
</evidence>
<dbReference type="GO" id="GO:0016779">
    <property type="term" value="F:nucleotidyltransferase activity"/>
    <property type="evidence" value="ECO:0007669"/>
    <property type="project" value="UniProtKB-ARBA"/>
</dbReference>
<accession>A0A418PRT7</accession>
<dbReference type="CDD" id="cd04182">
    <property type="entry name" value="GT_2_like_f"/>
    <property type="match status" value="1"/>
</dbReference>
<dbReference type="InterPro" id="IPR029044">
    <property type="entry name" value="Nucleotide-diphossugar_trans"/>
</dbReference>
<evidence type="ECO:0000313" key="3">
    <source>
        <dbReference type="Proteomes" id="UP000283522"/>
    </source>
</evidence>
<dbReference type="InterPro" id="IPR025877">
    <property type="entry name" value="MobA-like_NTP_Trfase"/>
</dbReference>
<evidence type="ECO:0000259" key="1">
    <source>
        <dbReference type="Pfam" id="PF12804"/>
    </source>
</evidence>
<name>A0A418PRT7_9BACT</name>
<dbReference type="EMBL" id="QXML01000004">
    <property type="protein sequence ID" value="RIW15647.1"/>
    <property type="molecule type" value="Genomic_DNA"/>
</dbReference>
<proteinExistence type="predicted"/>